<feature type="region of interest" description="Disordered" evidence="1">
    <location>
        <begin position="1"/>
        <end position="41"/>
    </location>
</feature>
<protein>
    <recommendedName>
        <fullName evidence="4">PRC-barrel domain-containing protein</fullName>
    </recommendedName>
</protein>
<feature type="compositionally biased region" description="Basic and acidic residues" evidence="1">
    <location>
        <begin position="1"/>
        <end position="20"/>
    </location>
</feature>
<organism evidence="2 3">
    <name type="scientific">Halococcus saccharolyticus DSM 5350</name>
    <dbReference type="NCBI Taxonomy" id="1227455"/>
    <lineage>
        <taxon>Archaea</taxon>
        <taxon>Methanobacteriati</taxon>
        <taxon>Methanobacteriota</taxon>
        <taxon>Stenosarchaea group</taxon>
        <taxon>Halobacteria</taxon>
        <taxon>Halobacteriales</taxon>
        <taxon>Halococcaceae</taxon>
        <taxon>Halococcus</taxon>
    </lineage>
</organism>
<proteinExistence type="predicted"/>
<comment type="caution">
    <text evidence="2">The sequence shown here is derived from an EMBL/GenBank/DDBJ whole genome shotgun (WGS) entry which is preliminary data.</text>
</comment>
<reference evidence="2 3" key="1">
    <citation type="journal article" date="2014" name="PLoS Genet.">
        <title>Phylogenetically driven sequencing of extremely halophilic archaea reveals strategies for static and dynamic osmo-response.</title>
        <authorList>
            <person name="Becker E.A."/>
            <person name="Seitzer P.M."/>
            <person name="Tritt A."/>
            <person name="Larsen D."/>
            <person name="Krusor M."/>
            <person name="Yao A.I."/>
            <person name="Wu D."/>
            <person name="Madern D."/>
            <person name="Eisen J.A."/>
            <person name="Darling A.E."/>
            <person name="Facciotti M.T."/>
        </authorList>
    </citation>
    <scope>NUCLEOTIDE SEQUENCE [LARGE SCALE GENOMIC DNA]</scope>
    <source>
        <strain evidence="2 3">DSM 5350</strain>
    </source>
</reference>
<feature type="region of interest" description="Disordered" evidence="1">
    <location>
        <begin position="53"/>
        <end position="80"/>
    </location>
</feature>
<gene>
    <name evidence="2" type="ORF">C449_03576</name>
</gene>
<sequence>MARDLTDDDRGKSVVDHEGNRIGSVTDTENGKGIIETNDDSSLTDKLKSALSWDDSDDSHELQNDHVDSVNDDEVRLRNL</sequence>
<dbReference type="RefSeq" id="WP_006076539.1">
    <property type="nucleotide sequence ID" value="NZ_AOMD01000012.1"/>
</dbReference>
<evidence type="ECO:0000256" key="1">
    <source>
        <dbReference type="SAM" id="MobiDB-lite"/>
    </source>
</evidence>
<evidence type="ECO:0008006" key="4">
    <source>
        <dbReference type="Google" id="ProtNLM"/>
    </source>
</evidence>
<dbReference type="InParanoid" id="M0MQF9"/>
<dbReference type="OrthoDB" id="229248at2157"/>
<name>M0MQF9_9EURY</name>
<accession>M0MQF9</accession>
<feature type="compositionally biased region" description="Basic and acidic residues" evidence="1">
    <location>
        <begin position="59"/>
        <end position="80"/>
    </location>
</feature>
<dbReference type="Proteomes" id="UP000011669">
    <property type="component" value="Unassembled WGS sequence"/>
</dbReference>
<evidence type="ECO:0000313" key="2">
    <source>
        <dbReference type="EMBL" id="EMA46715.1"/>
    </source>
</evidence>
<dbReference type="EMBL" id="AOMD01000012">
    <property type="protein sequence ID" value="EMA46715.1"/>
    <property type="molecule type" value="Genomic_DNA"/>
</dbReference>
<evidence type="ECO:0000313" key="3">
    <source>
        <dbReference type="Proteomes" id="UP000011669"/>
    </source>
</evidence>
<keyword evidence="3" id="KW-1185">Reference proteome</keyword>
<dbReference type="STRING" id="1227455.C449_03576"/>
<dbReference type="AlphaFoldDB" id="M0MQF9"/>
<dbReference type="PATRIC" id="fig|1227455.4.peg.727"/>